<evidence type="ECO:0000313" key="1">
    <source>
        <dbReference type="EMBL" id="QUC17326.1"/>
    </source>
</evidence>
<evidence type="ECO:0000313" key="2">
    <source>
        <dbReference type="Proteomes" id="UP000027002"/>
    </source>
</evidence>
<dbReference type="OrthoDB" id="5316527at2759"/>
<sequence length="407" mass="45529">MLPYAAAAAIRRASTAGLRITTRTVPSSGRQISLRLFKRDAISHKVPAQLSRTVATPKSQVFLRRLGHVAFATLSFYTCWQLFAWVVIDPLLDWAELEWDNLSEKEKREMEASAETDEPILFLPFPFTTKEVGQPPYKGSDPESSVFSALNKDRKARNEITAELAEFIRRGVEKNPTYLWLLGGKEVRIRKVWLDIIFPQVPPPKHHISGIIIDDDGIYWGDRPIDSLAAGRLNMVLYPKAVALSVWTFVKSLCRETYQGLAEAVGSHTEPPQESSWQTITANRIVKAQWPKAAKAPNSAEKPSDLPVSASFGDVVGPYIGADSQLDPRLKGALRDAFSTFTKNWKPLKEPPGRGCVRVDGLVELQGTVRVMGVYVVGWYDPKRKAFVSIQTGLKHVLPLQKRLEQD</sequence>
<keyword evidence="2" id="KW-1185">Reference proteome</keyword>
<reference evidence="1" key="1">
    <citation type="submission" date="2020-03" db="EMBL/GenBank/DDBJ databases">
        <title>A mixture of massive structural variations and highly conserved coding sequences in Ustilaginoidea virens genome.</title>
        <authorList>
            <person name="Zhang K."/>
            <person name="Zhao Z."/>
            <person name="Zhang Z."/>
            <person name="Li Y."/>
            <person name="Hsiang T."/>
            <person name="Sun W."/>
        </authorList>
    </citation>
    <scope>NUCLEOTIDE SEQUENCE</scope>
    <source>
        <strain evidence="1">UV-8b</strain>
    </source>
</reference>
<accession>A0A8E5MEH1</accession>
<dbReference type="EMBL" id="CP072753">
    <property type="protein sequence ID" value="QUC17326.1"/>
    <property type="molecule type" value="Genomic_DNA"/>
</dbReference>
<dbReference type="GeneID" id="66062345"/>
<dbReference type="RefSeq" id="XP_042994999.1">
    <property type="nucleotide sequence ID" value="XM_043139065.1"/>
</dbReference>
<name>A0A8E5MEH1_USTVR</name>
<gene>
    <name evidence="1" type="ORF">UV8b_01567</name>
</gene>
<dbReference type="Proteomes" id="UP000027002">
    <property type="component" value="Chromosome 1"/>
</dbReference>
<dbReference type="AlphaFoldDB" id="A0A8E5MEH1"/>
<proteinExistence type="predicted"/>
<organism evidence="1 2">
    <name type="scientific">Ustilaginoidea virens</name>
    <name type="common">Rice false smut fungus</name>
    <name type="synonym">Villosiclava virens</name>
    <dbReference type="NCBI Taxonomy" id="1159556"/>
    <lineage>
        <taxon>Eukaryota</taxon>
        <taxon>Fungi</taxon>
        <taxon>Dikarya</taxon>
        <taxon>Ascomycota</taxon>
        <taxon>Pezizomycotina</taxon>
        <taxon>Sordariomycetes</taxon>
        <taxon>Hypocreomycetidae</taxon>
        <taxon>Hypocreales</taxon>
        <taxon>Clavicipitaceae</taxon>
        <taxon>Ustilaginoidea</taxon>
    </lineage>
</organism>
<protein>
    <submittedName>
        <fullName evidence="1">Uncharacterized protein</fullName>
    </submittedName>
</protein>
<dbReference type="KEGG" id="uvi:66062345"/>